<accession>A0A401Q0P6</accession>
<comment type="caution">
    <text evidence="3">The sequence shown here is derived from an EMBL/GenBank/DDBJ whole genome shotgun (WGS) entry which is preliminary data.</text>
</comment>
<dbReference type="STRING" id="75743.A0A401Q0P6"/>
<dbReference type="GO" id="GO:0006753">
    <property type="term" value="P:nucleoside phosphate metabolic process"/>
    <property type="evidence" value="ECO:0007669"/>
    <property type="project" value="TreeGrafter"/>
</dbReference>
<evidence type="ECO:0000313" key="4">
    <source>
        <dbReference type="Proteomes" id="UP000288216"/>
    </source>
</evidence>
<dbReference type="PANTHER" id="PTHR11839">
    <property type="entry name" value="UDP/ADP-SUGAR PYROPHOSPHATASE"/>
    <property type="match status" value="1"/>
</dbReference>
<reference evidence="3 4" key="1">
    <citation type="journal article" date="2018" name="Nat. Ecol. Evol.">
        <title>Shark genomes provide insights into elasmobranch evolution and the origin of vertebrates.</title>
        <authorList>
            <person name="Hara Y"/>
            <person name="Yamaguchi K"/>
            <person name="Onimaru K"/>
            <person name="Kadota M"/>
            <person name="Koyanagi M"/>
            <person name="Keeley SD"/>
            <person name="Tatsumi K"/>
            <person name="Tanaka K"/>
            <person name="Motone F"/>
            <person name="Kageyama Y"/>
            <person name="Nozu R"/>
            <person name="Adachi N"/>
            <person name="Nishimura O"/>
            <person name="Nakagawa R"/>
            <person name="Tanegashima C"/>
            <person name="Kiyatake I"/>
            <person name="Matsumoto R"/>
            <person name="Murakumo K"/>
            <person name="Nishida K"/>
            <person name="Terakita A"/>
            <person name="Kuratani S"/>
            <person name="Sato K"/>
            <person name="Hyodo S Kuraku.S."/>
        </authorList>
    </citation>
    <scope>NUCLEOTIDE SEQUENCE [LARGE SCALE GENOMIC DNA]</scope>
</reference>
<evidence type="ECO:0000256" key="2">
    <source>
        <dbReference type="ARBA" id="ARBA00022801"/>
    </source>
</evidence>
<protein>
    <recommendedName>
        <fullName evidence="5">Nudix hydrolase domain-containing protein</fullName>
    </recommendedName>
</protein>
<dbReference type="AlphaFoldDB" id="A0A401Q0P6"/>
<sequence>GGPVRFSTKGIICGSNGSRRSWDFMKTHDSVSALIYNSTQESFILVKQFRPAVYMCECARKGILPDLESTGDDTPEARVPIELLPTSAGVTYELCAGIVDKPGLSLKEIAKEEILEECGYNVPVESLQKITSYR</sequence>
<keyword evidence="2" id="KW-0378">Hydrolase</keyword>
<gene>
    <name evidence="3" type="ORF">scyTo_0018671</name>
</gene>
<dbReference type="EMBL" id="BFAA01013223">
    <property type="protein sequence ID" value="GCB78910.1"/>
    <property type="molecule type" value="Genomic_DNA"/>
</dbReference>
<comment type="similarity">
    <text evidence="1">Belongs to the Nudix hydrolase family.</text>
</comment>
<dbReference type="OMA" id="CECARKG"/>
<dbReference type="GO" id="GO:0019693">
    <property type="term" value="P:ribose phosphate metabolic process"/>
    <property type="evidence" value="ECO:0007669"/>
    <property type="project" value="TreeGrafter"/>
</dbReference>
<dbReference type="PANTHER" id="PTHR11839:SF15">
    <property type="entry name" value="URIDINE DIPHOSPHATE GLUCOSE PYROPHOSPHATASE NUDT14"/>
    <property type="match status" value="1"/>
</dbReference>
<name>A0A401Q0P6_SCYTO</name>
<dbReference type="Gene3D" id="3.90.79.10">
    <property type="entry name" value="Nucleoside Triphosphate Pyrophosphohydrolase"/>
    <property type="match status" value="1"/>
</dbReference>
<organism evidence="3 4">
    <name type="scientific">Scyliorhinus torazame</name>
    <name type="common">Cloudy catshark</name>
    <name type="synonym">Catulus torazame</name>
    <dbReference type="NCBI Taxonomy" id="75743"/>
    <lineage>
        <taxon>Eukaryota</taxon>
        <taxon>Metazoa</taxon>
        <taxon>Chordata</taxon>
        <taxon>Craniata</taxon>
        <taxon>Vertebrata</taxon>
        <taxon>Chondrichthyes</taxon>
        <taxon>Elasmobranchii</taxon>
        <taxon>Galeomorphii</taxon>
        <taxon>Galeoidea</taxon>
        <taxon>Carcharhiniformes</taxon>
        <taxon>Scyliorhinidae</taxon>
        <taxon>Scyliorhinus</taxon>
    </lineage>
</organism>
<keyword evidence="4" id="KW-1185">Reference proteome</keyword>
<evidence type="ECO:0008006" key="5">
    <source>
        <dbReference type="Google" id="ProtNLM"/>
    </source>
</evidence>
<dbReference type="SUPFAM" id="SSF55811">
    <property type="entry name" value="Nudix"/>
    <property type="match status" value="1"/>
</dbReference>
<evidence type="ECO:0000313" key="3">
    <source>
        <dbReference type="EMBL" id="GCB78910.1"/>
    </source>
</evidence>
<dbReference type="Proteomes" id="UP000288216">
    <property type="component" value="Unassembled WGS sequence"/>
</dbReference>
<proteinExistence type="inferred from homology"/>
<evidence type="ECO:0000256" key="1">
    <source>
        <dbReference type="ARBA" id="ARBA00005582"/>
    </source>
</evidence>
<feature type="non-terminal residue" evidence="3">
    <location>
        <position position="1"/>
    </location>
</feature>
<dbReference type="InterPro" id="IPR015797">
    <property type="entry name" value="NUDIX_hydrolase-like_dom_sf"/>
</dbReference>
<dbReference type="OrthoDB" id="10249920at2759"/>
<dbReference type="GO" id="GO:0008768">
    <property type="term" value="F:UDP-sugar diphosphatase activity"/>
    <property type="evidence" value="ECO:0007669"/>
    <property type="project" value="TreeGrafter"/>
</dbReference>